<evidence type="ECO:0000313" key="2">
    <source>
        <dbReference type="EMBL" id="OUZ99147.1"/>
    </source>
</evidence>
<protein>
    <submittedName>
        <fullName evidence="2">Uncharacterized protein</fullName>
    </submittedName>
</protein>
<name>A0A200PLS2_MACCD</name>
<evidence type="ECO:0000256" key="1">
    <source>
        <dbReference type="SAM" id="MobiDB-lite"/>
    </source>
</evidence>
<dbReference type="OMA" id="IPCTNVK"/>
<dbReference type="PANTHER" id="PTHR33671:SF1">
    <property type="entry name" value="DUF688 FAMILY PROTEIN"/>
    <property type="match status" value="1"/>
</dbReference>
<feature type="region of interest" description="Disordered" evidence="1">
    <location>
        <begin position="73"/>
        <end position="120"/>
    </location>
</feature>
<dbReference type="InParanoid" id="A0A200PLS2"/>
<dbReference type="PANTHER" id="PTHR33671">
    <property type="entry name" value="N-METHYLTRANSFERASE, PUTATIVE (DUF688)-RELATED"/>
    <property type="match status" value="1"/>
</dbReference>
<dbReference type="Proteomes" id="UP000195402">
    <property type="component" value="Unassembled WGS sequence"/>
</dbReference>
<keyword evidence="3" id="KW-1185">Reference proteome</keyword>
<comment type="caution">
    <text evidence="2">The sequence shown here is derived from an EMBL/GenBank/DDBJ whole genome shotgun (WGS) entry which is preliminary data.</text>
</comment>
<feature type="region of interest" description="Disordered" evidence="1">
    <location>
        <begin position="231"/>
        <end position="253"/>
    </location>
</feature>
<feature type="compositionally biased region" description="Gly residues" evidence="1">
    <location>
        <begin position="90"/>
        <end position="106"/>
    </location>
</feature>
<feature type="compositionally biased region" description="Low complexity" evidence="1">
    <location>
        <begin position="242"/>
        <end position="253"/>
    </location>
</feature>
<evidence type="ECO:0000313" key="3">
    <source>
        <dbReference type="Proteomes" id="UP000195402"/>
    </source>
</evidence>
<gene>
    <name evidence="2" type="ORF">BVC80_9077g86</name>
</gene>
<dbReference type="EMBL" id="MVGT01004544">
    <property type="protein sequence ID" value="OUZ99147.1"/>
    <property type="molecule type" value="Genomic_DNA"/>
</dbReference>
<dbReference type="FunCoup" id="A0A200PLS2">
    <property type="interactions" value="165"/>
</dbReference>
<sequence>MEEDDLMNQKCPRKLNFNAPILSTRRRIRTTNIDADRADTSCNNERVPFSWEEVPGTPKGTFREDFHVYDKPTPKLPPGRSFSPNETGGACAGAGAGDSGGGGGCDGDSDDTSDGIDVHSLSSLDVEPAESIYRRLDSLDLEIIEGSSNQSPNFIIRRFLPAANALAFSYANSTNMVPHSQTQTEECGSRSSIGERYSEPKACGIEHFFPWRKKLTPCGLKSPVRGGFPIMKLNSNGRRSKSSSQNVSSLRPE</sequence>
<organism evidence="2 3">
    <name type="scientific">Macleaya cordata</name>
    <name type="common">Five-seeded plume-poppy</name>
    <name type="synonym">Bocconia cordata</name>
    <dbReference type="NCBI Taxonomy" id="56857"/>
    <lineage>
        <taxon>Eukaryota</taxon>
        <taxon>Viridiplantae</taxon>
        <taxon>Streptophyta</taxon>
        <taxon>Embryophyta</taxon>
        <taxon>Tracheophyta</taxon>
        <taxon>Spermatophyta</taxon>
        <taxon>Magnoliopsida</taxon>
        <taxon>Ranunculales</taxon>
        <taxon>Papaveraceae</taxon>
        <taxon>Papaveroideae</taxon>
        <taxon>Macleaya</taxon>
    </lineage>
</organism>
<accession>A0A200PLS2</accession>
<proteinExistence type="predicted"/>
<dbReference type="Pfam" id="PF05097">
    <property type="entry name" value="DUF688"/>
    <property type="match status" value="1"/>
</dbReference>
<dbReference type="AlphaFoldDB" id="A0A200PLS2"/>
<dbReference type="OrthoDB" id="767768at2759"/>
<reference evidence="2 3" key="1">
    <citation type="journal article" date="2017" name="Mol. Plant">
        <title>The Genome of Medicinal Plant Macleaya cordata Provides New Insights into Benzylisoquinoline Alkaloids Metabolism.</title>
        <authorList>
            <person name="Liu X."/>
            <person name="Liu Y."/>
            <person name="Huang P."/>
            <person name="Ma Y."/>
            <person name="Qing Z."/>
            <person name="Tang Q."/>
            <person name="Cao H."/>
            <person name="Cheng P."/>
            <person name="Zheng Y."/>
            <person name="Yuan Z."/>
            <person name="Zhou Y."/>
            <person name="Liu J."/>
            <person name="Tang Z."/>
            <person name="Zhuo Y."/>
            <person name="Zhang Y."/>
            <person name="Yu L."/>
            <person name="Huang J."/>
            <person name="Yang P."/>
            <person name="Peng Q."/>
            <person name="Zhang J."/>
            <person name="Jiang W."/>
            <person name="Zhang Z."/>
            <person name="Lin K."/>
            <person name="Ro D.K."/>
            <person name="Chen X."/>
            <person name="Xiong X."/>
            <person name="Shang Y."/>
            <person name="Huang S."/>
            <person name="Zeng J."/>
        </authorList>
    </citation>
    <scope>NUCLEOTIDE SEQUENCE [LARGE SCALE GENOMIC DNA]</scope>
    <source>
        <strain evidence="3">cv. BLH2017</strain>
        <tissue evidence="2">Root</tissue>
    </source>
</reference>
<dbReference type="InterPro" id="IPR007789">
    <property type="entry name" value="DUF688"/>
</dbReference>